<dbReference type="AlphaFoldDB" id="A0A919VLB2"/>
<keyword evidence="2" id="KW-1185">Reference proteome</keyword>
<organism evidence="1 2">
    <name type="scientific">Clostridium polyendosporum</name>
    <dbReference type="NCBI Taxonomy" id="69208"/>
    <lineage>
        <taxon>Bacteria</taxon>
        <taxon>Bacillati</taxon>
        <taxon>Bacillota</taxon>
        <taxon>Clostridia</taxon>
        <taxon>Eubacteriales</taxon>
        <taxon>Clostridiaceae</taxon>
        <taxon>Clostridium</taxon>
    </lineage>
</organism>
<evidence type="ECO:0000313" key="1">
    <source>
        <dbReference type="EMBL" id="GIM28428.1"/>
    </source>
</evidence>
<comment type="caution">
    <text evidence="1">The sequence shown here is derived from an EMBL/GenBank/DDBJ whole genome shotgun (WGS) entry which is preliminary data.</text>
</comment>
<dbReference type="RefSeq" id="WP_212903156.1">
    <property type="nucleotide sequence ID" value="NZ_BOPZ01000006.1"/>
</dbReference>
<accession>A0A919VLB2</accession>
<sequence>MGRKKAISPTKDIDINDLSYEDEFDENGFDEMVNGTPLANFNFNESSIPSHEPIIKQGQSVQLEVKTPNELIDHRKAKTVPNGITPPIDGEAFDIRRTYQLRESTVRKLNELKAAHPDINVYLNTILDDAINHYYKYIFLENRFQK</sequence>
<gene>
    <name evidence="1" type="ORF">CPJCM30710_10940</name>
</gene>
<protein>
    <submittedName>
        <fullName evidence="1">Uncharacterized protein</fullName>
    </submittedName>
</protein>
<dbReference type="Proteomes" id="UP000679179">
    <property type="component" value="Unassembled WGS sequence"/>
</dbReference>
<reference evidence="1" key="1">
    <citation type="submission" date="2021-03" db="EMBL/GenBank/DDBJ databases">
        <title>Taxonomic study of Clostridium polyendosporum from meadow-gley soil under rice.</title>
        <authorList>
            <person name="Kobayashi H."/>
            <person name="Tanizawa Y."/>
            <person name="Yagura M."/>
        </authorList>
    </citation>
    <scope>NUCLEOTIDE SEQUENCE</scope>
    <source>
        <strain evidence="1">JCM 30710</strain>
    </source>
</reference>
<dbReference type="EMBL" id="BOPZ01000006">
    <property type="protein sequence ID" value="GIM28428.1"/>
    <property type="molecule type" value="Genomic_DNA"/>
</dbReference>
<evidence type="ECO:0000313" key="2">
    <source>
        <dbReference type="Proteomes" id="UP000679179"/>
    </source>
</evidence>
<name>A0A919VLB2_9CLOT</name>
<proteinExistence type="predicted"/>